<feature type="compositionally biased region" description="Low complexity" evidence="8">
    <location>
        <begin position="255"/>
        <end position="267"/>
    </location>
</feature>
<keyword evidence="7" id="KW-0924">Ammonia transport</keyword>
<evidence type="ECO:0000256" key="9">
    <source>
        <dbReference type="SAM" id="Phobius"/>
    </source>
</evidence>
<feature type="transmembrane region" description="Helical" evidence="9">
    <location>
        <begin position="436"/>
        <end position="456"/>
    </location>
</feature>
<accession>A0AAV7JZW2</accession>
<feature type="transmembrane region" description="Helical" evidence="9">
    <location>
        <begin position="405"/>
        <end position="424"/>
    </location>
</feature>
<dbReference type="Pfam" id="PF00909">
    <property type="entry name" value="Ammonium_transp"/>
    <property type="match status" value="2"/>
</dbReference>
<evidence type="ECO:0000256" key="6">
    <source>
        <dbReference type="ARBA" id="ARBA00023136"/>
    </source>
</evidence>
<feature type="transmembrane region" description="Helical" evidence="9">
    <location>
        <begin position="120"/>
        <end position="142"/>
    </location>
</feature>
<evidence type="ECO:0000259" key="10">
    <source>
        <dbReference type="Pfam" id="PF00909"/>
    </source>
</evidence>
<evidence type="ECO:0000256" key="1">
    <source>
        <dbReference type="ARBA" id="ARBA00004141"/>
    </source>
</evidence>
<keyword evidence="4 9" id="KW-0812">Transmembrane</keyword>
<feature type="transmembrane region" description="Helical" evidence="9">
    <location>
        <begin position="69"/>
        <end position="89"/>
    </location>
</feature>
<dbReference type="GO" id="GO:0008519">
    <property type="term" value="F:ammonium channel activity"/>
    <property type="evidence" value="ECO:0007669"/>
    <property type="project" value="InterPro"/>
</dbReference>
<evidence type="ECO:0000256" key="5">
    <source>
        <dbReference type="ARBA" id="ARBA00022989"/>
    </source>
</evidence>
<dbReference type="SUPFAM" id="SSF111352">
    <property type="entry name" value="Ammonium transporter"/>
    <property type="match status" value="2"/>
</dbReference>
<evidence type="ECO:0000256" key="3">
    <source>
        <dbReference type="ARBA" id="ARBA00022448"/>
    </source>
</evidence>
<keyword evidence="6 9" id="KW-0472">Membrane</keyword>
<evidence type="ECO:0000256" key="4">
    <source>
        <dbReference type="ARBA" id="ARBA00022692"/>
    </source>
</evidence>
<feature type="domain" description="Ammonium transporter AmtB-like" evidence="10">
    <location>
        <begin position="305"/>
        <end position="512"/>
    </location>
</feature>
<name>A0AAV7JZW2_9METZ</name>
<dbReference type="AlphaFoldDB" id="A0AAV7JZW2"/>
<dbReference type="GO" id="GO:0005886">
    <property type="term" value="C:plasma membrane"/>
    <property type="evidence" value="ECO:0007669"/>
    <property type="project" value="TreeGrafter"/>
</dbReference>
<feature type="transmembrane region" description="Helical" evidence="9">
    <location>
        <begin position="33"/>
        <end position="57"/>
    </location>
</feature>
<dbReference type="PANTHER" id="PTHR11730">
    <property type="entry name" value="AMMONIUM TRANSPORTER"/>
    <property type="match status" value="1"/>
</dbReference>
<evidence type="ECO:0000256" key="7">
    <source>
        <dbReference type="ARBA" id="ARBA00023177"/>
    </source>
</evidence>
<proteinExistence type="inferred from homology"/>
<evidence type="ECO:0000256" key="2">
    <source>
        <dbReference type="ARBA" id="ARBA00005887"/>
    </source>
</evidence>
<keyword evidence="5 9" id="KW-1133">Transmembrane helix</keyword>
<comment type="caution">
    <text evidence="11">The sequence shown here is derived from an EMBL/GenBank/DDBJ whole genome shotgun (WGS) entry which is preliminary data.</text>
</comment>
<keyword evidence="3" id="KW-0813">Transport</keyword>
<feature type="transmembrane region" description="Helical" evidence="9">
    <location>
        <begin position="491"/>
        <end position="512"/>
    </location>
</feature>
<dbReference type="EMBL" id="JAKMXF010000266">
    <property type="protein sequence ID" value="KAI6653546.1"/>
    <property type="molecule type" value="Genomic_DNA"/>
</dbReference>
<dbReference type="GO" id="GO:0097272">
    <property type="term" value="P:ammonium homeostasis"/>
    <property type="evidence" value="ECO:0007669"/>
    <property type="project" value="TreeGrafter"/>
</dbReference>
<dbReference type="InterPro" id="IPR029020">
    <property type="entry name" value="Ammonium/urea_transptr"/>
</dbReference>
<reference evidence="11 12" key="1">
    <citation type="journal article" date="2023" name="BMC Biol.">
        <title>The compact genome of the sponge Oopsacas minuta (Hexactinellida) is lacking key metazoan core genes.</title>
        <authorList>
            <person name="Santini S."/>
            <person name="Schenkelaars Q."/>
            <person name="Jourda C."/>
            <person name="Duchesne M."/>
            <person name="Belahbib H."/>
            <person name="Rocher C."/>
            <person name="Selva M."/>
            <person name="Riesgo A."/>
            <person name="Vervoort M."/>
            <person name="Leys S.P."/>
            <person name="Kodjabachian L."/>
            <person name="Le Bivic A."/>
            <person name="Borchiellini C."/>
            <person name="Claverie J.M."/>
            <person name="Renard E."/>
        </authorList>
    </citation>
    <scope>NUCLEOTIDE SEQUENCE [LARGE SCALE GENOMIC DNA]</scope>
    <source>
        <strain evidence="11">SPO-2</strain>
    </source>
</reference>
<feature type="transmembrane region" description="Helical" evidence="9">
    <location>
        <begin position="217"/>
        <end position="239"/>
    </location>
</feature>
<gene>
    <name evidence="11" type="ORF">LOD99_3441</name>
</gene>
<feature type="transmembrane region" description="Helical" evidence="9">
    <location>
        <begin position="154"/>
        <end position="173"/>
    </location>
</feature>
<evidence type="ECO:0000313" key="11">
    <source>
        <dbReference type="EMBL" id="KAI6653546.1"/>
    </source>
</evidence>
<comment type="subcellular location">
    <subcellularLocation>
        <location evidence="1">Membrane</location>
        <topology evidence="1">Multi-pass membrane protein</topology>
    </subcellularLocation>
</comment>
<dbReference type="Gene3D" id="1.10.3430.10">
    <property type="entry name" value="Ammonium transporter AmtB like domains"/>
    <property type="match status" value="1"/>
</dbReference>
<dbReference type="InterPro" id="IPR024041">
    <property type="entry name" value="NH4_transpt_AmtB-like_dom"/>
</dbReference>
<protein>
    <submittedName>
        <fullName evidence="11">Ammonium transporter 1 member 3-like</fullName>
    </submittedName>
</protein>
<comment type="similarity">
    <text evidence="2">Belongs to the ammonia transporter channel (TC 1.A.11.2) family.</text>
</comment>
<organism evidence="11 12">
    <name type="scientific">Oopsacas minuta</name>
    <dbReference type="NCBI Taxonomy" id="111878"/>
    <lineage>
        <taxon>Eukaryota</taxon>
        <taxon>Metazoa</taxon>
        <taxon>Porifera</taxon>
        <taxon>Hexactinellida</taxon>
        <taxon>Hexasterophora</taxon>
        <taxon>Lyssacinosida</taxon>
        <taxon>Leucopsacidae</taxon>
        <taxon>Oopsacas</taxon>
    </lineage>
</organism>
<evidence type="ECO:0000313" key="12">
    <source>
        <dbReference type="Proteomes" id="UP001165289"/>
    </source>
</evidence>
<evidence type="ECO:0000256" key="8">
    <source>
        <dbReference type="SAM" id="MobiDB-lite"/>
    </source>
</evidence>
<keyword evidence="12" id="KW-1185">Reference proteome</keyword>
<feature type="domain" description="Ammonium transporter AmtB-like" evidence="10">
    <location>
        <begin position="34"/>
        <end position="239"/>
    </location>
</feature>
<dbReference type="PANTHER" id="PTHR11730:SF6">
    <property type="entry name" value="AMMONIUM TRANSPORTER"/>
    <property type="match status" value="1"/>
</dbReference>
<sequence length="580" mass="64549">MSSTPFECSAETNQYDLSCQIVHNDYRYSEASAAWTLICAMVIFFMRAGFMMIELSFSSEVPERRNIVFLKYLDVSASAVGFWLFGFQISNINGLSNSSIFLNSVVVIEDQVTCNRVIPYISWFFKFGFASNTATLMGGLLVRCKYKLRVLSAFLNALIIAGIVHPIIARIVWGADRGDFLSPYRFCRTEEDVAKNVTIGDGYFDRIYLLDFAGGGAVHIVGGMASLGLTLIVSTQLWWDKRVEEKENKHKLQKQQKQQKQLQQQPQQEDEDPNEDQEPKNLKERLCKPTYFIRYMYPKNGGDDNIEQAASGVFILWFGWFAFNCGTTESLEGPLRDYPVYSNIAGRIAVNMITSAAGGGITATLIATTVQTLTKGKAINCNEIANGILTSLVAITSNCPYVDSITAFYIGVIAVLLYHLGVYIEYLANIFDTGRVIPVHAFGGTWSLLAGGLFVLHNSEYEYIRETYEGVCFCNLELPQLNYIERLGAQVIGVILISSFTLVMMSVFYITFFCIRLDLILKLGNTKVGNAICDRLAFGKGGFLLICQKEDIPFNADYDGGGNGSQLDLQDLKGASTTET</sequence>
<feature type="region of interest" description="Disordered" evidence="8">
    <location>
        <begin position="249"/>
        <end position="281"/>
    </location>
</feature>
<dbReference type="Proteomes" id="UP001165289">
    <property type="component" value="Unassembled WGS sequence"/>
</dbReference>